<evidence type="ECO:0000259" key="1">
    <source>
        <dbReference type="Pfam" id="PF07680"/>
    </source>
</evidence>
<dbReference type="Pfam" id="PF07680">
    <property type="entry name" value="DoxA"/>
    <property type="match status" value="1"/>
</dbReference>
<evidence type="ECO:0000313" key="3">
    <source>
        <dbReference type="EMBL" id="MCL7343823.1"/>
    </source>
</evidence>
<dbReference type="AlphaFoldDB" id="A0A0F2LS70"/>
<name>A0A0F2LS70_9CREN</name>
<reference evidence="3" key="2">
    <citation type="submission" date="2022-05" db="EMBL/GenBank/DDBJ databases">
        <title>Metagenome Sequencing of an Archaeal-Dominated Microbial Community from a Hot Spring at the Los Azufres Geothermal Field, Mexico.</title>
        <authorList>
            <person name="Marin-Paredes R."/>
            <person name="Martinez-Romero E."/>
            <person name="Servin-Garciduenas L.E."/>
        </authorList>
    </citation>
    <scope>NUCLEOTIDE SEQUENCE</scope>
    <source>
        <strain evidence="3">AZ1-454</strain>
    </source>
</reference>
<dbReference type="InterPro" id="IPR011636">
    <property type="entry name" value="DoxA"/>
</dbReference>
<gene>
    <name evidence="3" type="ORF">TQ35_004520</name>
    <name evidence="2" type="ORF">TQ35_06195</name>
</gene>
<proteinExistence type="predicted"/>
<sequence>MDRVTIVAIVFSILVAGWILGTGQWAYGNVVGPLVNNSKLPKLQITYAKMTSTGNGTELILNITDVDGPDAYPASGTMLIISNSTCTLVLNSSQIAHDTVKIIQAPWNENKKDSVNWYSGFVIVLGSEAQFHLIIPVHLSPGTYKLTIVTPAVSQSRWATASVTLS</sequence>
<dbReference type="EMBL" id="JZWS02000002">
    <property type="protein sequence ID" value="MCL7343823.1"/>
    <property type="molecule type" value="Genomic_DNA"/>
</dbReference>
<protein>
    <submittedName>
        <fullName evidence="2">Quinol oxidase</fullName>
    </submittedName>
</protein>
<accession>A0A0F2LS70</accession>
<evidence type="ECO:0000313" key="2">
    <source>
        <dbReference type="EMBL" id="KJR78636.1"/>
    </source>
</evidence>
<comment type="caution">
    <text evidence="2">The sequence shown here is derived from an EMBL/GenBank/DDBJ whole genome shotgun (WGS) entry which is preliminary data.</text>
</comment>
<reference evidence="2" key="1">
    <citation type="submission" date="2015-03" db="EMBL/GenBank/DDBJ databases">
        <title>Metagenome Sequencing of an Archaeal-Dominated Microbial Community from a Hot Spring at the Los Azufres Geothermal Field, Mexico.</title>
        <authorList>
            <person name="Servin-Garciduenas L.E."/>
            <person name="Martinez-Romero E."/>
        </authorList>
    </citation>
    <scope>NUCLEOTIDE SEQUENCE [LARGE SCALE GENOMIC DNA]</scope>
    <source>
        <strain evidence="2">AZ1-454</strain>
    </source>
</reference>
<organism evidence="2">
    <name type="scientific">Candidatus Aramenus sulfurataquae</name>
    <dbReference type="NCBI Taxonomy" id="1326980"/>
    <lineage>
        <taxon>Archaea</taxon>
        <taxon>Thermoproteota</taxon>
        <taxon>Thermoprotei</taxon>
        <taxon>Sulfolobales</taxon>
        <taxon>Sulfolobaceae</taxon>
        <taxon>Candidatus Aramenus</taxon>
    </lineage>
</organism>
<feature type="domain" description="Thiosulphate:quinone oxidoreductase small subunit DoxA" evidence="1">
    <location>
        <begin position="26"/>
        <end position="155"/>
    </location>
</feature>
<dbReference type="EMBL" id="JZWS01000070">
    <property type="protein sequence ID" value="KJR78636.1"/>
    <property type="molecule type" value="Genomic_DNA"/>
</dbReference>